<evidence type="ECO:0000259" key="4">
    <source>
        <dbReference type="Pfam" id="PF14870"/>
    </source>
</evidence>
<reference evidence="5" key="1">
    <citation type="submission" date="2019-04" db="EMBL/GenBank/DDBJ databases">
        <authorList>
            <person name="Brambilla D."/>
        </authorList>
    </citation>
    <scope>NUCLEOTIDE SEQUENCE</scope>
    <source>
        <strain evidence="5">BAL1</strain>
    </source>
</reference>
<dbReference type="InterPro" id="IPR028203">
    <property type="entry name" value="PSII_CF48-like_dom"/>
</dbReference>
<dbReference type="InterPro" id="IPR036278">
    <property type="entry name" value="Sialidase_sf"/>
</dbReference>
<evidence type="ECO:0000313" key="5">
    <source>
        <dbReference type="EMBL" id="VHO01881.1"/>
    </source>
</evidence>
<feature type="domain" description="Photosynthesis system II assembly factor Ycf48/Hcf136-like" evidence="4">
    <location>
        <begin position="68"/>
        <end position="116"/>
    </location>
</feature>
<accession>A0A486XJK3</accession>
<dbReference type="SUPFAM" id="SSF50939">
    <property type="entry name" value="Sialidases"/>
    <property type="match status" value="1"/>
</dbReference>
<dbReference type="EMBL" id="CAAJGR010000052">
    <property type="protein sequence ID" value="VHO01881.1"/>
    <property type="molecule type" value="Genomic_DNA"/>
</dbReference>
<evidence type="ECO:0000256" key="3">
    <source>
        <dbReference type="SAM" id="SignalP"/>
    </source>
</evidence>
<dbReference type="Gene3D" id="2.130.10.10">
    <property type="entry name" value="YVTN repeat-like/Quinoprotein amine dehydrogenase"/>
    <property type="match status" value="2"/>
</dbReference>
<dbReference type="AlphaFoldDB" id="A0A486XJK3"/>
<sequence length="344" mass="37627">MCKKLILLAAFSCFGFSASSTAEVEPSAPEAAYQVPQAAKSLLTDLINVGGQKLVAVGERGHILLSQDGSSWLQASVPVQANLNSVYFLNNQLGWAVGHDATILVTRDGGASWQLQFYAPETDKPLFDIYFVNEMQGIAVGAYGMFLRTNDGGDSWHGDFHDELLLEEDREYLSELKQTDPELYKIETGALLPHFNRLYADGNVLYMVGEAGFAAKSHDFGDTWQRLEEFYNGSLFDLIRTPDMALMAAGLRGHVFTSQDHGLSWQQVMLDENATINSVFADDSGTVYLVGNAGTLLFSRDAATTFTDSSLADGKAIVNGLVWQDQLILVTETGIKTVNLSELK</sequence>
<dbReference type="InterPro" id="IPR015943">
    <property type="entry name" value="WD40/YVTN_repeat-like_dom_sf"/>
</dbReference>
<feature type="signal peptide" evidence="3">
    <location>
        <begin position="1"/>
        <end position="22"/>
    </location>
</feature>
<dbReference type="Pfam" id="PF14870">
    <property type="entry name" value="PSII_BNR"/>
    <property type="match status" value="1"/>
</dbReference>
<keyword evidence="3" id="KW-0732">Signal</keyword>
<dbReference type="GO" id="GO:0015979">
    <property type="term" value="P:photosynthesis"/>
    <property type="evidence" value="ECO:0007669"/>
    <property type="project" value="UniProtKB-KW"/>
</dbReference>
<evidence type="ECO:0000256" key="2">
    <source>
        <dbReference type="ARBA" id="ARBA00023276"/>
    </source>
</evidence>
<protein>
    <submittedName>
        <fullName evidence="5">FIG002465: BNR repeat protein</fullName>
    </submittedName>
</protein>
<organism evidence="5">
    <name type="scientific">Rheinheimera sp. BAL341</name>
    <dbReference type="NCBI Taxonomy" id="1708203"/>
    <lineage>
        <taxon>Bacteria</taxon>
        <taxon>Pseudomonadati</taxon>
        <taxon>Pseudomonadota</taxon>
        <taxon>Gammaproteobacteria</taxon>
        <taxon>Chromatiales</taxon>
        <taxon>Chromatiaceae</taxon>
        <taxon>Rheinheimera</taxon>
    </lineage>
</organism>
<name>A0A486XJK3_9GAMM</name>
<feature type="chain" id="PRO_5019719382" evidence="3">
    <location>
        <begin position="23"/>
        <end position="344"/>
    </location>
</feature>
<dbReference type="PANTHER" id="PTHR47199">
    <property type="entry name" value="PHOTOSYSTEM II STABILITY/ASSEMBLY FACTOR HCF136, CHLOROPLASTIC"/>
    <property type="match status" value="1"/>
</dbReference>
<proteinExistence type="predicted"/>
<dbReference type="GO" id="GO:0009523">
    <property type="term" value="C:photosystem II"/>
    <property type="evidence" value="ECO:0007669"/>
    <property type="project" value="UniProtKB-KW"/>
</dbReference>
<keyword evidence="1" id="KW-0602">Photosynthesis</keyword>
<evidence type="ECO:0000256" key="1">
    <source>
        <dbReference type="ARBA" id="ARBA00022531"/>
    </source>
</evidence>
<gene>
    <name evidence="5" type="ORF">BAL341_457</name>
</gene>
<keyword evidence="2" id="KW-0604">Photosystem II</keyword>
<dbReference type="PANTHER" id="PTHR47199:SF2">
    <property type="entry name" value="PHOTOSYSTEM II STABILITY_ASSEMBLY FACTOR HCF136, CHLOROPLASTIC"/>
    <property type="match status" value="1"/>
</dbReference>